<evidence type="ECO:0000313" key="2">
    <source>
        <dbReference type="EnsemblPlants" id="HORVU.MOREX.r3.4HG0397230.1.CDS1"/>
    </source>
</evidence>
<dbReference type="PROSITE" id="PS50181">
    <property type="entry name" value="FBOX"/>
    <property type="match status" value="1"/>
</dbReference>
<dbReference type="NCBIfam" id="TIGR01640">
    <property type="entry name" value="F_box_assoc_1"/>
    <property type="match status" value="1"/>
</dbReference>
<dbReference type="EnsemblPlants" id="HORVU.MOREX.r3.4HG0397230.1">
    <property type="protein sequence ID" value="HORVU.MOREX.r3.4HG0397230.1.CDS1"/>
    <property type="gene ID" value="HORVU.MOREX.r3.4HG0397230"/>
</dbReference>
<protein>
    <recommendedName>
        <fullName evidence="1">F-box domain-containing protein</fullName>
    </recommendedName>
</protein>
<dbReference type="InterPro" id="IPR017451">
    <property type="entry name" value="F-box-assoc_interact_dom"/>
</dbReference>
<dbReference type="InterPro" id="IPR013187">
    <property type="entry name" value="F-box-assoc_dom_typ3"/>
</dbReference>
<dbReference type="Gene3D" id="1.20.1280.50">
    <property type="match status" value="1"/>
</dbReference>
<name>A0A8I6XSG4_HORVV</name>
<reference evidence="2" key="3">
    <citation type="submission" date="2022-01" db="UniProtKB">
        <authorList>
            <consortium name="EnsemblPlants"/>
        </authorList>
    </citation>
    <scope>IDENTIFICATION</scope>
    <source>
        <strain evidence="2">subsp. vulgare</strain>
    </source>
</reference>
<reference evidence="3" key="1">
    <citation type="journal article" date="2012" name="Nature">
        <title>A physical, genetic and functional sequence assembly of the barley genome.</title>
        <authorList>
            <consortium name="The International Barley Genome Sequencing Consortium"/>
            <person name="Mayer K.F."/>
            <person name="Waugh R."/>
            <person name="Brown J.W."/>
            <person name="Schulman A."/>
            <person name="Langridge P."/>
            <person name="Platzer M."/>
            <person name="Fincher G.B."/>
            <person name="Muehlbauer G.J."/>
            <person name="Sato K."/>
            <person name="Close T.J."/>
            <person name="Wise R.P."/>
            <person name="Stein N."/>
        </authorList>
    </citation>
    <scope>NUCLEOTIDE SEQUENCE [LARGE SCALE GENOMIC DNA]</scope>
    <source>
        <strain evidence="3">cv. Morex</strain>
    </source>
</reference>
<dbReference type="InterPro" id="IPR036047">
    <property type="entry name" value="F-box-like_dom_sf"/>
</dbReference>
<dbReference type="InterPro" id="IPR001810">
    <property type="entry name" value="F-box_dom"/>
</dbReference>
<dbReference type="Pfam" id="PF08268">
    <property type="entry name" value="FBA_3"/>
    <property type="match status" value="2"/>
</dbReference>
<reference evidence="2" key="2">
    <citation type="submission" date="2020-10" db="EMBL/GenBank/DDBJ databases">
        <authorList>
            <person name="Scholz U."/>
            <person name="Mascher M."/>
            <person name="Fiebig A."/>
        </authorList>
    </citation>
    <scope>NUCLEOTIDE SEQUENCE [LARGE SCALE GENOMIC DNA]</scope>
    <source>
        <strain evidence="2">cv. Morex</strain>
    </source>
</reference>
<accession>A0A8I6XSG4</accession>
<dbReference type="SUPFAM" id="SSF81383">
    <property type="entry name" value="F-box domain"/>
    <property type="match status" value="2"/>
</dbReference>
<dbReference type="PANTHER" id="PTHR31672:SF13">
    <property type="entry name" value="F-BOX PROTEIN CPR30-LIKE"/>
    <property type="match status" value="1"/>
</dbReference>
<dbReference type="InterPro" id="IPR050796">
    <property type="entry name" value="SCF_F-box_component"/>
</dbReference>
<dbReference type="PANTHER" id="PTHR31672">
    <property type="entry name" value="BNACNNG10540D PROTEIN"/>
    <property type="match status" value="1"/>
</dbReference>
<dbReference type="Gramene" id="HORVU.MOREX.r3.4HG0397230.1">
    <property type="protein sequence ID" value="HORVU.MOREX.r3.4HG0397230.1.CDS1"/>
    <property type="gene ID" value="HORVU.MOREX.r3.4HG0397230"/>
</dbReference>
<dbReference type="AlphaFoldDB" id="A0A8I6XSG4"/>
<evidence type="ECO:0000259" key="1">
    <source>
        <dbReference type="PROSITE" id="PS50181"/>
    </source>
</evidence>
<dbReference type="Proteomes" id="UP000011116">
    <property type="component" value="Chromosome 4H"/>
</dbReference>
<organism evidence="2 3">
    <name type="scientific">Hordeum vulgare subsp. vulgare</name>
    <name type="common">Domesticated barley</name>
    <dbReference type="NCBI Taxonomy" id="112509"/>
    <lineage>
        <taxon>Eukaryota</taxon>
        <taxon>Viridiplantae</taxon>
        <taxon>Streptophyta</taxon>
        <taxon>Embryophyta</taxon>
        <taxon>Tracheophyta</taxon>
        <taxon>Spermatophyta</taxon>
        <taxon>Magnoliopsida</taxon>
        <taxon>Liliopsida</taxon>
        <taxon>Poales</taxon>
        <taxon>Poaceae</taxon>
        <taxon>BOP clade</taxon>
        <taxon>Pooideae</taxon>
        <taxon>Triticodae</taxon>
        <taxon>Triticeae</taxon>
        <taxon>Hordeinae</taxon>
        <taxon>Hordeum</taxon>
    </lineage>
</organism>
<sequence>MEQPTPKRHNQTKDSSLPEELLEEIFARLPAKSARRLRCLSRSWSATLSSSSFADLHLERANQREGPPKLLFTTAQYRFHAWRHGAGSVAAERLTAGVLPLPRLEPARAVEVLTVKPCHGLVLLRRKYFRGHYLCNPCTGQLSLLPDSDMPSKIMFGPRRRHINNSLVAYGLGYSSKAKQHKVVRLISLHDEGTASCDVLPLDGVSVHWRPAAHQPAASCNTYHASIAWPVAAVFFNGHLHFLQHHHQGQVVITTFDVSDESFSSLPAPPGLENVPFGLAVLDGCLCAHYNGLPLNGDDPFYISRLVRATGQWEQLCCIQRQAWPALLPPSRWVYPLEIYHDDGHNKKIMFAAGVSTVFVVDLDRKAADPEIVFSPVMLGSDVDDAIMESDSHHTVGLLEESLVSPGRTNEEMIFSSPWRKAWSDVLKWLPARSVASLSHVCKDWHALIKSDRFVQLHAQLHDADRKLEVVLLEPYLGTFFPLEPMDKHQQPPSNRRVVCSTKPVHGLVVGSCIDGKGSSWDFICNPRVGYYKSISQEYDEEDESFFPGRIGLGYDARTKKHVPVLLVYRERNFATRTYQLECFVQLIDTSCLWTLISTPPRPVADMQPAYARGKLYWMVDPDICTELSGGRCEVLALDVSTKEFQVLQGPRCNYERVTSIVELLGNICVVCSDNRTNAIDIWTLEEGVDWFLGHRIELGDECSSDEATPLALDPQGDWIFLNTGKELGYYYPRTRTLTTICPIGQRLYGLEVIPVLSKESLIRPFKNRP</sequence>
<evidence type="ECO:0000313" key="3">
    <source>
        <dbReference type="Proteomes" id="UP000011116"/>
    </source>
</evidence>
<proteinExistence type="predicted"/>
<dbReference type="SMART" id="SM00256">
    <property type="entry name" value="FBOX"/>
    <property type="match status" value="2"/>
</dbReference>
<keyword evidence="3" id="KW-1185">Reference proteome</keyword>
<feature type="domain" description="F-box" evidence="1">
    <location>
        <begin position="11"/>
        <end position="56"/>
    </location>
</feature>
<dbReference type="Pfam" id="PF00646">
    <property type="entry name" value="F-box"/>
    <property type="match status" value="2"/>
</dbReference>